<proteinExistence type="predicted"/>
<evidence type="ECO:0000256" key="2">
    <source>
        <dbReference type="SAM" id="Phobius"/>
    </source>
</evidence>
<keyword evidence="2" id="KW-1133">Transmembrane helix</keyword>
<dbReference type="AlphaFoldDB" id="A0A834KX33"/>
<evidence type="ECO:0000313" key="4">
    <source>
        <dbReference type="Proteomes" id="UP000617340"/>
    </source>
</evidence>
<feature type="compositionally biased region" description="Low complexity" evidence="1">
    <location>
        <begin position="37"/>
        <end position="50"/>
    </location>
</feature>
<dbReference type="Proteomes" id="UP000617340">
    <property type="component" value="Unassembled WGS sequence"/>
</dbReference>
<sequence length="123" mass="12982">MRSNSNSNSSSSTSSSSSSSSSNSSSSSKEGQGTAANNSSNNSSSSSSSSGVGLVKARPRSIRSRNFLREEEKVRRRSYYFSWQQPLLHFVASSIKLVVFGVTGAVVANDDSTPSAYQPSQPS</sequence>
<evidence type="ECO:0000256" key="1">
    <source>
        <dbReference type="SAM" id="MobiDB-lite"/>
    </source>
</evidence>
<comment type="caution">
    <text evidence="3">The sequence shown here is derived from an EMBL/GenBank/DDBJ whole genome shotgun (WGS) entry which is preliminary data.</text>
</comment>
<feature type="transmembrane region" description="Helical" evidence="2">
    <location>
        <begin position="87"/>
        <end position="108"/>
    </location>
</feature>
<name>A0A834KX33_VESGE</name>
<keyword evidence="2" id="KW-0812">Transmembrane</keyword>
<reference evidence="3" key="1">
    <citation type="journal article" date="2020" name="G3 (Bethesda)">
        <title>High-Quality Assemblies for Three Invasive Social Wasps from the &lt;i&gt;Vespula&lt;/i&gt; Genus.</title>
        <authorList>
            <person name="Harrop T.W.R."/>
            <person name="Guhlin J."/>
            <person name="McLaughlin G.M."/>
            <person name="Permina E."/>
            <person name="Stockwell P."/>
            <person name="Gilligan J."/>
            <person name="Le Lec M.F."/>
            <person name="Gruber M.A.M."/>
            <person name="Quinn O."/>
            <person name="Lovegrove M."/>
            <person name="Duncan E.J."/>
            <person name="Remnant E.J."/>
            <person name="Van Eeckhoven J."/>
            <person name="Graham B."/>
            <person name="Knapp R.A."/>
            <person name="Langford K.W."/>
            <person name="Kronenberg Z."/>
            <person name="Press M.O."/>
            <person name="Eacker S.M."/>
            <person name="Wilson-Rankin E.E."/>
            <person name="Purcell J."/>
            <person name="Lester P.J."/>
            <person name="Dearden P.K."/>
        </authorList>
    </citation>
    <scope>NUCLEOTIDE SEQUENCE</scope>
    <source>
        <strain evidence="3">Linc-1</strain>
    </source>
</reference>
<gene>
    <name evidence="3" type="ORF">HZH68_001991</name>
</gene>
<organism evidence="3 4">
    <name type="scientific">Vespula germanica</name>
    <name type="common">German yellow jacket</name>
    <name type="synonym">Paravespula germanica</name>
    <dbReference type="NCBI Taxonomy" id="30212"/>
    <lineage>
        <taxon>Eukaryota</taxon>
        <taxon>Metazoa</taxon>
        <taxon>Ecdysozoa</taxon>
        <taxon>Arthropoda</taxon>
        <taxon>Hexapoda</taxon>
        <taxon>Insecta</taxon>
        <taxon>Pterygota</taxon>
        <taxon>Neoptera</taxon>
        <taxon>Endopterygota</taxon>
        <taxon>Hymenoptera</taxon>
        <taxon>Apocrita</taxon>
        <taxon>Aculeata</taxon>
        <taxon>Vespoidea</taxon>
        <taxon>Vespidae</taxon>
        <taxon>Vespinae</taxon>
        <taxon>Vespula</taxon>
    </lineage>
</organism>
<accession>A0A834KX33</accession>
<feature type="compositionally biased region" description="Low complexity" evidence="1">
    <location>
        <begin position="1"/>
        <end position="28"/>
    </location>
</feature>
<feature type="region of interest" description="Disordered" evidence="1">
    <location>
        <begin position="1"/>
        <end position="73"/>
    </location>
</feature>
<evidence type="ECO:0000313" key="3">
    <source>
        <dbReference type="EMBL" id="KAF7413502.1"/>
    </source>
</evidence>
<keyword evidence="4" id="KW-1185">Reference proteome</keyword>
<protein>
    <submittedName>
        <fullName evidence="3">Uncharacterized protein</fullName>
    </submittedName>
</protein>
<dbReference type="EMBL" id="JACSDZ010000002">
    <property type="protein sequence ID" value="KAF7413502.1"/>
    <property type="molecule type" value="Genomic_DNA"/>
</dbReference>
<keyword evidence="2" id="KW-0472">Membrane</keyword>